<dbReference type="PANTHER" id="PTHR43712">
    <property type="entry name" value="PUTATIVE (AFU_ORTHOLOGUE AFUA_4G14580)-RELATED"/>
    <property type="match status" value="1"/>
</dbReference>
<dbReference type="Gene3D" id="3.40.50.150">
    <property type="entry name" value="Vaccinia Virus protein VP39"/>
    <property type="match status" value="1"/>
</dbReference>
<dbReference type="Pfam" id="PF00891">
    <property type="entry name" value="Methyltransf_2"/>
    <property type="match status" value="1"/>
</dbReference>
<evidence type="ECO:0000256" key="1">
    <source>
        <dbReference type="ARBA" id="ARBA00022603"/>
    </source>
</evidence>
<dbReference type="InterPro" id="IPR029063">
    <property type="entry name" value="SAM-dependent_MTases_sf"/>
</dbReference>
<sequence length="385" mass="42828">MDDIISQIRTLAGGLDAAGKLKLQNALHQVLSELESPHDTLIQLHNGHLRIAAVRLGVSSGLFRSLAQSQGPLQLAQLAEKSNADPQMFERIVRYLASNGMIEEVGHRQFKASKATYLLSDPMAEAFVSHSFDVCGPPIQALPDFFAETGYVEITSNTKTPFQKAFNTDLPSFAWLAQHPKHLEAMQRVMTAFQSGGWIEGFDIFGKEALGTEQSSERVVFVDVGGGHGHQCVEVTKKYPDLKGRLVLEDLPEVVNGISGPPGVEIEAQDFFQEQKVKGAKFYYLRRILHDWPDDLCVKILENLRTAMAADSRILVDEIILPDSNVPWQTALVDLAMMAMLGGKERTKEQWQKLAEQSGLRIAHIHKYNDFAVFHSVIVLELDQV</sequence>
<organism evidence="6 7">
    <name type="scientific">Aspergillus cavernicola</name>
    <dbReference type="NCBI Taxonomy" id="176166"/>
    <lineage>
        <taxon>Eukaryota</taxon>
        <taxon>Fungi</taxon>
        <taxon>Dikarya</taxon>
        <taxon>Ascomycota</taxon>
        <taxon>Pezizomycotina</taxon>
        <taxon>Eurotiomycetes</taxon>
        <taxon>Eurotiomycetidae</taxon>
        <taxon>Eurotiales</taxon>
        <taxon>Aspergillaceae</taxon>
        <taxon>Aspergillus</taxon>
        <taxon>Aspergillus subgen. Nidulantes</taxon>
    </lineage>
</organism>
<dbReference type="InterPro" id="IPR036388">
    <property type="entry name" value="WH-like_DNA-bd_sf"/>
</dbReference>
<dbReference type="EMBL" id="JBFXLS010000020">
    <property type="protein sequence ID" value="KAL2828463.1"/>
    <property type="molecule type" value="Genomic_DNA"/>
</dbReference>
<keyword evidence="7" id="KW-1185">Reference proteome</keyword>
<proteinExistence type="predicted"/>
<evidence type="ECO:0000256" key="3">
    <source>
        <dbReference type="ARBA" id="ARBA00022691"/>
    </source>
</evidence>
<dbReference type="InterPro" id="IPR001077">
    <property type="entry name" value="COMT_C"/>
</dbReference>
<dbReference type="PROSITE" id="PS51683">
    <property type="entry name" value="SAM_OMT_II"/>
    <property type="match status" value="1"/>
</dbReference>
<dbReference type="Gene3D" id="1.10.10.10">
    <property type="entry name" value="Winged helix-like DNA-binding domain superfamily/Winged helix DNA-binding domain"/>
    <property type="match status" value="1"/>
</dbReference>
<dbReference type="InterPro" id="IPR012967">
    <property type="entry name" value="COMT_dimerisation"/>
</dbReference>
<feature type="domain" description="O-methyltransferase C-terminal" evidence="4">
    <location>
        <begin position="197"/>
        <end position="360"/>
    </location>
</feature>
<evidence type="ECO:0000259" key="4">
    <source>
        <dbReference type="Pfam" id="PF00891"/>
    </source>
</evidence>
<dbReference type="InterPro" id="IPR016461">
    <property type="entry name" value="COMT-like"/>
</dbReference>
<accession>A0ABR4INV7</accession>
<dbReference type="PANTHER" id="PTHR43712:SF4">
    <property type="entry name" value="O-METHYLTRANSFERASE DOMAIN-CONTAINING PROTEIN"/>
    <property type="match status" value="1"/>
</dbReference>
<feature type="domain" description="O-methyltransferase dimerisation" evidence="5">
    <location>
        <begin position="43"/>
        <end position="109"/>
    </location>
</feature>
<dbReference type="InterPro" id="IPR036390">
    <property type="entry name" value="WH_DNA-bd_sf"/>
</dbReference>
<dbReference type="PIRSF" id="PIRSF005739">
    <property type="entry name" value="O-mtase"/>
    <property type="match status" value="1"/>
</dbReference>
<protein>
    <submittedName>
        <fullName evidence="6">O-methyltransferase-domain-containing protein</fullName>
    </submittedName>
</protein>
<dbReference type="SUPFAM" id="SSF53335">
    <property type="entry name" value="S-adenosyl-L-methionine-dependent methyltransferases"/>
    <property type="match status" value="1"/>
</dbReference>
<keyword evidence="2" id="KW-0808">Transferase</keyword>
<evidence type="ECO:0000313" key="6">
    <source>
        <dbReference type="EMBL" id="KAL2828463.1"/>
    </source>
</evidence>
<evidence type="ECO:0000313" key="7">
    <source>
        <dbReference type="Proteomes" id="UP001610335"/>
    </source>
</evidence>
<evidence type="ECO:0000256" key="2">
    <source>
        <dbReference type="ARBA" id="ARBA00022679"/>
    </source>
</evidence>
<keyword evidence="3" id="KW-0949">S-adenosyl-L-methionine</keyword>
<gene>
    <name evidence="6" type="ORF">BDW59DRAFT_170954</name>
</gene>
<name>A0ABR4INV7_9EURO</name>
<evidence type="ECO:0000259" key="5">
    <source>
        <dbReference type="Pfam" id="PF08100"/>
    </source>
</evidence>
<comment type="caution">
    <text evidence="6">The sequence shown here is derived from an EMBL/GenBank/DDBJ whole genome shotgun (WGS) entry which is preliminary data.</text>
</comment>
<dbReference type="Proteomes" id="UP001610335">
    <property type="component" value="Unassembled WGS sequence"/>
</dbReference>
<keyword evidence="1" id="KW-0489">Methyltransferase</keyword>
<reference evidence="6 7" key="1">
    <citation type="submission" date="2024-07" db="EMBL/GenBank/DDBJ databases">
        <title>Section-level genome sequencing and comparative genomics of Aspergillus sections Usti and Cavernicolus.</title>
        <authorList>
            <consortium name="Lawrence Berkeley National Laboratory"/>
            <person name="Nybo J.L."/>
            <person name="Vesth T.C."/>
            <person name="Theobald S."/>
            <person name="Frisvad J.C."/>
            <person name="Larsen T.O."/>
            <person name="Kjaerboelling I."/>
            <person name="Rothschild-Mancinelli K."/>
            <person name="Lyhne E.K."/>
            <person name="Kogle M.E."/>
            <person name="Barry K."/>
            <person name="Clum A."/>
            <person name="Na H."/>
            <person name="Ledsgaard L."/>
            <person name="Lin J."/>
            <person name="Lipzen A."/>
            <person name="Kuo A."/>
            <person name="Riley R."/>
            <person name="Mondo S."/>
            <person name="LaButti K."/>
            <person name="Haridas S."/>
            <person name="Pangalinan J."/>
            <person name="Salamov A.A."/>
            <person name="Simmons B.A."/>
            <person name="Magnuson J.K."/>
            <person name="Chen J."/>
            <person name="Drula E."/>
            <person name="Henrissat B."/>
            <person name="Wiebenga A."/>
            <person name="Lubbers R.J."/>
            <person name="Gomes A.C."/>
            <person name="Makela M.R."/>
            <person name="Stajich J."/>
            <person name="Grigoriev I.V."/>
            <person name="Mortensen U.H."/>
            <person name="De vries R.P."/>
            <person name="Baker S.E."/>
            <person name="Andersen M.R."/>
        </authorList>
    </citation>
    <scope>NUCLEOTIDE SEQUENCE [LARGE SCALE GENOMIC DNA]</scope>
    <source>
        <strain evidence="6 7">CBS 600.67</strain>
    </source>
</reference>
<dbReference type="SUPFAM" id="SSF46785">
    <property type="entry name" value="Winged helix' DNA-binding domain"/>
    <property type="match status" value="1"/>
</dbReference>
<dbReference type="Pfam" id="PF08100">
    <property type="entry name" value="Dimerisation"/>
    <property type="match status" value="1"/>
</dbReference>